<dbReference type="Proteomes" id="UP000075809">
    <property type="component" value="Unassembled WGS sequence"/>
</dbReference>
<evidence type="ECO:0000313" key="1">
    <source>
        <dbReference type="EMBL" id="KYQ58238.1"/>
    </source>
</evidence>
<reference evidence="1 2" key="1">
    <citation type="submission" date="2015-09" db="EMBL/GenBank/DDBJ databases">
        <title>Trachymyrmex zeteki WGS genome.</title>
        <authorList>
            <person name="Nygaard S."/>
            <person name="Hu H."/>
            <person name="Boomsma J."/>
            <person name="Zhang G."/>
        </authorList>
    </citation>
    <scope>NUCLEOTIDE SEQUENCE [LARGE SCALE GENOMIC DNA]</scope>
    <source>
        <strain evidence="1">Tzet28-1</strain>
        <tissue evidence="1">Whole body</tissue>
    </source>
</reference>
<protein>
    <submittedName>
        <fullName evidence="1">Uncharacterized protein</fullName>
    </submittedName>
</protein>
<dbReference type="EMBL" id="KQ982294">
    <property type="protein sequence ID" value="KYQ58238.1"/>
    <property type="molecule type" value="Genomic_DNA"/>
</dbReference>
<evidence type="ECO:0000313" key="2">
    <source>
        <dbReference type="Proteomes" id="UP000075809"/>
    </source>
</evidence>
<sequence length="75" mass="8141">MARAVRAPPPREIPGVRNDMEVMIQTLSNASIPRTKDSRPEQQEVKGAVASSFGSDIDSVVTCGFEGECERHARA</sequence>
<dbReference type="AlphaFoldDB" id="A0A151XD90"/>
<keyword evidence="2" id="KW-1185">Reference proteome</keyword>
<proteinExistence type="predicted"/>
<organism evidence="1 2">
    <name type="scientific">Mycetomoellerius zeteki</name>
    <dbReference type="NCBI Taxonomy" id="64791"/>
    <lineage>
        <taxon>Eukaryota</taxon>
        <taxon>Metazoa</taxon>
        <taxon>Ecdysozoa</taxon>
        <taxon>Arthropoda</taxon>
        <taxon>Hexapoda</taxon>
        <taxon>Insecta</taxon>
        <taxon>Pterygota</taxon>
        <taxon>Neoptera</taxon>
        <taxon>Endopterygota</taxon>
        <taxon>Hymenoptera</taxon>
        <taxon>Apocrita</taxon>
        <taxon>Aculeata</taxon>
        <taxon>Formicoidea</taxon>
        <taxon>Formicidae</taxon>
        <taxon>Myrmicinae</taxon>
        <taxon>Mycetomoellerius</taxon>
    </lineage>
</organism>
<gene>
    <name evidence="1" type="ORF">ALC60_02658</name>
</gene>
<accession>A0A151XD90</accession>
<name>A0A151XD90_9HYME</name>